<dbReference type="EMBL" id="KB445551">
    <property type="protein sequence ID" value="EMD00320.1"/>
    <property type="molecule type" value="Genomic_DNA"/>
</dbReference>
<keyword evidence="4" id="KW-0963">Cytoplasm</keyword>
<feature type="compositionally biased region" description="Polar residues" evidence="9">
    <location>
        <begin position="370"/>
        <end position="379"/>
    </location>
</feature>
<feature type="compositionally biased region" description="Polar residues" evidence="9">
    <location>
        <begin position="225"/>
        <end position="235"/>
    </location>
</feature>
<keyword evidence="8" id="KW-0539">Nucleus</keyword>
<feature type="region of interest" description="Disordered" evidence="9">
    <location>
        <begin position="274"/>
        <end position="306"/>
    </location>
</feature>
<dbReference type="KEGG" id="bcom:BAUCODRAFT_373455"/>
<evidence type="ECO:0000256" key="2">
    <source>
        <dbReference type="ARBA" id="ARBA00004496"/>
    </source>
</evidence>
<dbReference type="GO" id="GO:0005634">
    <property type="term" value="C:nucleus"/>
    <property type="evidence" value="ECO:0007669"/>
    <property type="project" value="UniProtKB-SubCell"/>
</dbReference>
<dbReference type="Pfam" id="PF08528">
    <property type="entry name" value="Whi5"/>
    <property type="match status" value="1"/>
</dbReference>
<evidence type="ECO:0000256" key="9">
    <source>
        <dbReference type="SAM" id="MobiDB-lite"/>
    </source>
</evidence>
<evidence type="ECO:0000256" key="3">
    <source>
        <dbReference type="ARBA" id="ARBA00006922"/>
    </source>
</evidence>
<evidence type="ECO:0000256" key="5">
    <source>
        <dbReference type="ARBA" id="ARBA00022491"/>
    </source>
</evidence>
<dbReference type="AlphaFoldDB" id="M2NLF6"/>
<evidence type="ECO:0000313" key="11">
    <source>
        <dbReference type="Proteomes" id="UP000011761"/>
    </source>
</evidence>
<dbReference type="RefSeq" id="XP_007672820.1">
    <property type="nucleotide sequence ID" value="XM_007674630.1"/>
</dbReference>
<dbReference type="OMA" id="HSRCETP"/>
<feature type="compositionally biased region" description="Low complexity" evidence="9">
    <location>
        <begin position="173"/>
        <end position="186"/>
    </location>
</feature>
<dbReference type="OrthoDB" id="2163387at2759"/>
<keyword evidence="7" id="KW-0804">Transcription</keyword>
<feature type="compositionally biased region" description="Low complexity" evidence="9">
    <location>
        <begin position="67"/>
        <end position="88"/>
    </location>
</feature>
<feature type="compositionally biased region" description="Gly residues" evidence="9">
    <location>
        <begin position="385"/>
        <end position="399"/>
    </location>
</feature>
<protein>
    <submittedName>
        <fullName evidence="10">Uncharacterized protein</fullName>
    </submittedName>
</protein>
<keyword evidence="11" id="KW-1185">Reference proteome</keyword>
<accession>M2NLF6</accession>
<proteinExistence type="inferred from homology"/>
<dbReference type="eggNOG" id="ENOG502RZ4H">
    <property type="taxonomic scope" value="Eukaryota"/>
</dbReference>
<evidence type="ECO:0000256" key="6">
    <source>
        <dbReference type="ARBA" id="ARBA00023015"/>
    </source>
</evidence>
<dbReference type="PANTHER" id="PTHR40468:SF1">
    <property type="entry name" value="TOPOISOMERASE I DAMAGE AFFECTED PROTEIN 11"/>
    <property type="match status" value="1"/>
</dbReference>
<feature type="region of interest" description="Disordered" evidence="9">
    <location>
        <begin position="60"/>
        <end position="248"/>
    </location>
</feature>
<evidence type="ECO:0000256" key="7">
    <source>
        <dbReference type="ARBA" id="ARBA00023163"/>
    </source>
</evidence>
<feature type="compositionally biased region" description="Polar residues" evidence="9">
    <location>
        <begin position="274"/>
        <end position="287"/>
    </location>
</feature>
<feature type="region of interest" description="Disordered" evidence="9">
    <location>
        <begin position="366"/>
        <end position="405"/>
    </location>
</feature>
<keyword evidence="6" id="KW-0805">Transcription regulation</keyword>
<comment type="similarity">
    <text evidence="3">Belongs to the WHI5/NRM1 family.</text>
</comment>
<evidence type="ECO:0000256" key="8">
    <source>
        <dbReference type="ARBA" id="ARBA00023242"/>
    </source>
</evidence>
<dbReference type="Proteomes" id="UP000011761">
    <property type="component" value="Unassembled WGS sequence"/>
</dbReference>
<dbReference type="InterPro" id="IPR013734">
    <property type="entry name" value="TF_Nrm1/Whi5"/>
</dbReference>
<gene>
    <name evidence="10" type="ORF">BAUCODRAFT_373455</name>
</gene>
<dbReference type="GeneID" id="19113223"/>
<organism evidence="10 11">
    <name type="scientific">Baudoinia panamericana (strain UAMH 10762)</name>
    <name type="common">Angels' share fungus</name>
    <name type="synonym">Baudoinia compniacensis (strain UAMH 10762)</name>
    <dbReference type="NCBI Taxonomy" id="717646"/>
    <lineage>
        <taxon>Eukaryota</taxon>
        <taxon>Fungi</taxon>
        <taxon>Dikarya</taxon>
        <taxon>Ascomycota</taxon>
        <taxon>Pezizomycotina</taxon>
        <taxon>Dothideomycetes</taxon>
        <taxon>Dothideomycetidae</taxon>
        <taxon>Mycosphaerellales</taxon>
        <taxon>Teratosphaeriaceae</taxon>
        <taxon>Baudoinia</taxon>
    </lineage>
</organism>
<sequence>MAATYELKRPDDVAEKVLRRAQVSKMTRALQDRLALANVKIQNGWENMSLDVIEPQVEARMRRKRPASSNDTISDTASTASSRVPSSSGFASSPLTAPLFSDDLPGSGSARSSNKRVRPLEIHRTASSNALPGNNRRPRLSARSASASWKRLHSLPESSPVNHTKHARFPSSNTTTTTNTNTNTNNHFTHHLSFISESSTIPDSPPSPAHSEDDDADLPVHSFHLNASTRITSSPPQTPPQDRRMRKAHTISWSRTPKHGEEGADLLMFLATSPSPAKSSQTKTVIQPPSTPPCKPTPLPSSHMTPSTSGAGFLGFGPTTPSASNFNFADFVNVTPSPAQGAWARTPVAGRTPAAAREARRRLNFDSLVPPTNNSSSPVLTRVGSGSGSGRGEGLGMELGGELVS</sequence>
<evidence type="ECO:0000256" key="1">
    <source>
        <dbReference type="ARBA" id="ARBA00004123"/>
    </source>
</evidence>
<evidence type="ECO:0000256" key="4">
    <source>
        <dbReference type="ARBA" id="ARBA00022490"/>
    </source>
</evidence>
<dbReference type="HOGENOM" id="CLU_025591_0_0_1"/>
<name>M2NLF6_BAUPA</name>
<feature type="compositionally biased region" description="Pro residues" evidence="9">
    <location>
        <begin position="289"/>
        <end position="299"/>
    </location>
</feature>
<dbReference type="PANTHER" id="PTHR40468">
    <property type="entry name" value="YALI0A15257P"/>
    <property type="match status" value="1"/>
</dbReference>
<evidence type="ECO:0000313" key="10">
    <source>
        <dbReference type="EMBL" id="EMD00320.1"/>
    </source>
</evidence>
<reference evidence="10 11" key="1">
    <citation type="journal article" date="2012" name="PLoS Pathog.">
        <title>Diverse lifestyles and strategies of plant pathogenesis encoded in the genomes of eighteen Dothideomycetes fungi.</title>
        <authorList>
            <person name="Ohm R.A."/>
            <person name="Feau N."/>
            <person name="Henrissat B."/>
            <person name="Schoch C.L."/>
            <person name="Horwitz B.A."/>
            <person name="Barry K.W."/>
            <person name="Condon B.J."/>
            <person name="Copeland A.C."/>
            <person name="Dhillon B."/>
            <person name="Glaser F."/>
            <person name="Hesse C.N."/>
            <person name="Kosti I."/>
            <person name="LaButti K."/>
            <person name="Lindquist E.A."/>
            <person name="Lucas S."/>
            <person name="Salamov A.A."/>
            <person name="Bradshaw R.E."/>
            <person name="Ciuffetti L."/>
            <person name="Hamelin R.C."/>
            <person name="Kema G.H.J."/>
            <person name="Lawrence C."/>
            <person name="Scott J.A."/>
            <person name="Spatafora J.W."/>
            <person name="Turgeon B.G."/>
            <person name="de Wit P.J.G.M."/>
            <person name="Zhong S."/>
            <person name="Goodwin S.B."/>
            <person name="Grigoriev I.V."/>
        </authorList>
    </citation>
    <scope>NUCLEOTIDE SEQUENCE [LARGE SCALE GENOMIC DNA]</scope>
    <source>
        <strain evidence="10 11">UAMH 10762</strain>
    </source>
</reference>
<dbReference type="GO" id="GO:0005737">
    <property type="term" value="C:cytoplasm"/>
    <property type="evidence" value="ECO:0007669"/>
    <property type="project" value="UniProtKB-SubCell"/>
</dbReference>
<comment type="subcellular location">
    <subcellularLocation>
        <location evidence="2">Cytoplasm</location>
    </subcellularLocation>
    <subcellularLocation>
        <location evidence="1">Nucleus</location>
    </subcellularLocation>
</comment>
<keyword evidence="5" id="KW-0678">Repressor</keyword>